<dbReference type="InterPro" id="IPR032675">
    <property type="entry name" value="LRR_dom_sf"/>
</dbReference>
<evidence type="ECO:0000256" key="10">
    <source>
        <dbReference type="ARBA" id="ARBA00022786"/>
    </source>
</evidence>
<evidence type="ECO:0000256" key="5">
    <source>
        <dbReference type="ARBA" id="ARBA00012483"/>
    </source>
</evidence>
<dbReference type="EC" id="2.3.2.27" evidence="5"/>
<keyword evidence="12" id="KW-0843">Virulence</keyword>
<evidence type="ECO:0000256" key="1">
    <source>
        <dbReference type="ARBA" id="ARBA00000900"/>
    </source>
</evidence>
<evidence type="ECO:0000256" key="4">
    <source>
        <dbReference type="ARBA" id="ARBA00009868"/>
    </source>
</evidence>
<dbReference type="SUPFAM" id="SSF52058">
    <property type="entry name" value="L domain-like"/>
    <property type="match status" value="1"/>
</dbReference>
<comment type="caution">
    <text evidence="16">The sequence shown here is derived from an EMBL/GenBank/DDBJ whole genome shotgun (WGS) entry which is preliminary data.</text>
</comment>
<dbReference type="Pfam" id="PF14496">
    <property type="entry name" value="NEL"/>
    <property type="match status" value="1"/>
</dbReference>
<evidence type="ECO:0000256" key="14">
    <source>
        <dbReference type="PROSITE-ProRule" id="PRU01398"/>
    </source>
</evidence>
<dbReference type="PROSITE" id="PS51450">
    <property type="entry name" value="LRR"/>
    <property type="match status" value="1"/>
</dbReference>
<evidence type="ECO:0000256" key="9">
    <source>
        <dbReference type="ARBA" id="ARBA00022737"/>
    </source>
</evidence>
<proteinExistence type="inferred from homology"/>
<dbReference type="PANTHER" id="PTHR47114:SF2">
    <property type="entry name" value="OLIGODENDROCYTE-MYELIN GLYCOPROTEIN"/>
    <property type="match status" value="1"/>
</dbReference>
<feature type="domain" description="NEL" evidence="15">
    <location>
        <begin position="1223"/>
        <end position="1510"/>
    </location>
</feature>
<evidence type="ECO:0000256" key="7">
    <source>
        <dbReference type="ARBA" id="ARBA00022614"/>
    </source>
</evidence>
<evidence type="ECO:0000256" key="2">
    <source>
        <dbReference type="ARBA" id="ARBA00004192"/>
    </source>
</evidence>
<dbReference type="InterPro" id="IPR001611">
    <property type="entry name" value="Leu-rich_rpt"/>
</dbReference>
<keyword evidence="13 14" id="KW-1035">Host cytoplasm</keyword>
<keyword evidence="7" id="KW-0433">Leucine-rich repeat</keyword>
<comment type="catalytic activity">
    <reaction evidence="1">
        <text>S-ubiquitinyl-[E2 ubiquitin-conjugating enzyme]-L-cysteine + [acceptor protein]-L-lysine = [E2 ubiquitin-conjugating enzyme]-L-cysteine + N(6)-ubiquitinyl-[acceptor protein]-L-lysine.</text>
        <dbReference type="EC" id="2.3.2.27"/>
    </reaction>
</comment>
<gene>
    <name evidence="16" type="ORF">M5G11_14570</name>
</gene>
<organism evidence="16 17">
    <name type="scientific">Pseudomonas fontis</name>
    <dbReference type="NCBI Taxonomy" id="2942633"/>
    <lineage>
        <taxon>Bacteria</taxon>
        <taxon>Pseudomonadati</taxon>
        <taxon>Pseudomonadota</taxon>
        <taxon>Gammaproteobacteria</taxon>
        <taxon>Pseudomonadales</taxon>
        <taxon>Pseudomonadaceae</taxon>
        <taxon>Pseudomonas</taxon>
    </lineage>
</organism>
<dbReference type="PROSITE" id="PS52053">
    <property type="entry name" value="NEL"/>
    <property type="match status" value="1"/>
</dbReference>
<dbReference type="Pfam" id="PF20178">
    <property type="entry name" value="ToxA_N"/>
    <property type="match status" value="1"/>
</dbReference>
<comment type="PTM">
    <text evidence="14">Ubiquitinated in the presence of host E1 ubiquitin-activating enzyme, E2 ubiquitin-conjugating enzyme and ubiquitin.</text>
</comment>
<keyword evidence="11 14" id="KW-0832">Ubl conjugation</keyword>
<evidence type="ECO:0000256" key="12">
    <source>
        <dbReference type="ARBA" id="ARBA00023026"/>
    </source>
</evidence>
<evidence type="ECO:0000256" key="11">
    <source>
        <dbReference type="ARBA" id="ARBA00022843"/>
    </source>
</evidence>
<accession>A0ABT5NUB4</accession>
<keyword evidence="8 14" id="KW-0808">Transferase</keyword>
<comment type="similarity">
    <text evidence="4 14">Belongs to the LRR-containing bacterial E3 ligase family.</text>
</comment>
<evidence type="ECO:0000256" key="8">
    <source>
        <dbReference type="ARBA" id="ARBA00022679"/>
    </source>
</evidence>
<dbReference type="InterPro" id="IPR029487">
    <property type="entry name" value="NEL_dom"/>
</dbReference>
<dbReference type="SMART" id="SM00369">
    <property type="entry name" value="LRR_TYP"/>
    <property type="match status" value="5"/>
</dbReference>
<dbReference type="EMBL" id="JAMDGY010000037">
    <property type="protein sequence ID" value="MDD0991765.1"/>
    <property type="molecule type" value="Genomic_DNA"/>
</dbReference>
<protein>
    <recommendedName>
        <fullName evidence="5">RING-type E3 ubiquitin transferase</fullName>
        <ecNumber evidence="5">2.3.2.27</ecNumber>
    </recommendedName>
</protein>
<feature type="active site" description="Glycyl thioester intermediate" evidence="14">
    <location>
        <position position="1310"/>
    </location>
</feature>
<keyword evidence="9" id="KW-0677">Repeat</keyword>
<dbReference type="InterPro" id="IPR003591">
    <property type="entry name" value="Leu-rich_rpt_typical-subtyp"/>
</dbReference>
<dbReference type="Gene3D" id="1.20.58.360">
    <property type="entry name" value="Shigella T3SS effector IpaH defines"/>
    <property type="match status" value="1"/>
</dbReference>
<name>A0ABT5NUB4_9PSED</name>
<evidence type="ECO:0000313" key="16">
    <source>
        <dbReference type="EMBL" id="MDD0991765.1"/>
    </source>
</evidence>
<dbReference type="InterPro" id="IPR046673">
    <property type="entry name" value="ToxA_N"/>
</dbReference>
<keyword evidence="10 14" id="KW-0833">Ubl conjugation pathway</keyword>
<keyword evidence="6 14" id="KW-0964">Secreted</keyword>
<sequence>MPTPIPAVSSSLPADAKAIDQYLATQMPLWLSLATAQQLKMLRRSAALHHDLQTQVQLLMLTLQPLDAFAKPLLDDALRAHLYLALDVGKARWRDVRLKGQAMMVGAMLPPPTTYTLFNEDQALLARALQNFTEQQMSTSAHLRGSGILLGTARVEPRPEAFAALCRTLDLGGQYQQHLQQVFSTFQSPVGQSAAHLLAADKRCSLELQAHFSYLKGELNDSAYLMLLQACKDSQQSSYEGFKVRPVQLQLLGCCIHEAIVFEVLSPYSGGVGFPPGVQVVMQLVVYLPNAPGRPLRQFRSWAELDAALLQDLQAPAYQAWCLKPMNPPERLAFSTAYQLMLSEQRHALDAKGVALSEPLFTALAELQLARILSDAAQLAVPTAAVDQAAYQQRLKAIETAGLTLLGLVASFVPVLGEVMLASMVVQMLGEVYEGVEDWSHGRRHAALEHLLGLAENLTAMAALAAGGAAVTALLKRSVFVDQLAPVLRDDGSQRLWNADLEPYRSYEAPEGSEVNEQGLLSEGGRQWLPHADHHFEVQRHASTDQWRILHPQRPDAYAPWLEHNGESAWHLPGEHPVQWQGIAPLLQRISPLARNMGALECEQLAGIAGVDEALLRGLLVEGQRMPYGLRDCLALNQLDARVSAFIQQVQRGSPASELDASLYRYAQELLDLPTDPTGWPDQLLVSRARELFEHALVQEQPIVDAQAGLLLRDFSGLTPRAAQALLDQAPPEQLQRLVSEGRVPLELAEAARLAQRECRLRRALIGLKLRQGMHPNSARLVLGLLRRRPAWPAGLSLELREGWAGGRLIERQLALVDTRSVRVLVETAGGFDLYTEQGYALDVELAQPADLFDAISACLTANQRNALGWSGLDGAQRMRSDLLAEALGERRRCATVLGLPPARALNHPLQRSPEGHLGYPLSGRNSGLPSFAGIVRSLFPGLDDAQVEAFLQQLQGFGSNTLATLMRYQSAFRQLDATLTAWQGAASRLTRISRTRIAEALRRCWRRQADRVYAPDGSVMGYRLCINDISLADLPELPPLVDFAHVVDLNLAGTDLATRAERFLRAFTQVCWLDLSRCSLSELPANLGALRTLETLSLEGNVIQFSPAGVEQLLALSRLRILNLNGNPLGRLPDLRTLPELRLLRLRATQLQAVPEQLLGNPRLESVDLRDNLIHELPEALFAAPASVREVFILHDNPLSLGARERLLALQNVVVEVAEHVPFESARRLWLDAAPASLRTARAGLWQDLQAERGAQDFLRLMADLTATAEYRQAREYLAERVWKMLEGMAESTDIRLELFDLASSPTTCVDSVSSTFSMLEVRFLLLRAQAHDSTGNRRWALLRFARQLFRLDWVEHLARVQITQRLANAQLVDEVEVSLAYRTGLSRELELPGQPSHMLFRDIANVTPGDLERAAQAVRAAEASDQLAHYISTRDFWLDYLHDEHPTQFAELEQPFWDQLDVLTENPHGLPEGEYLQRINALRSQRETAVETLAHRLTLEALSAEADA</sequence>
<evidence type="ECO:0000259" key="15">
    <source>
        <dbReference type="PROSITE" id="PS52053"/>
    </source>
</evidence>
<reference evidence="16 17" key="1">
    <citation type="submission" date="2022-05" db="EMBL/GenBank/DDBJ databases">
        <title>Novel Pseudomonas spp. Isolated from a Rainbow Trout Aquaculture Facility.</title>
        <authorList>
            <person name="Testerman T."/>
            <person name="Graf J."/>
        </authorList>
    </citation>
    <scope>NUCLEOTIDE SEQUENCE [LARGE SCALE GENOMIC DNA]</scope>
    <source>
        <strain evidence="16 17">ID681</strain>
    </source>
</reference>
<evidence type="ECO:0000313" key="17">
    <source>
        <dbReference type="Proteomes" id="UP001148203"/>
    </source>
</evidence>
<dbReference type="RefSeq" id="WP_273910272.1">
    <property type="nucleotide sequence ID" value="NZ_JAMDGX010000025.1"/>
</dbReference>
<keyword evidence="17" id="KW-1185">Reference proteome</keyword>
<dbReference type="InterPro" id="IPR051071">
    <property type="entry name" value="LRR-bact_E3_ubiq_ligases"/>
</dbReference>
<comment type="subcellular location">
    <subcellularLocation>
        <location evidence="2">Host cytoplasm</location>
    </subcellularLocation>
    <subcellularLocation>
        <location evidence="3">Secreted</location>
    </subcellularLocation>
</comment>
<dbReference type="PANTHER" id="PTHR47114">
    <property type="match status" value="1"/>
</dbReference>
<evidence type="ECO:0000256" key="6">
    <source>
        <dbReference type="ARBA" id="ARBA00022525"/>
    </source>
</evidence>
<dbReference type="Gene3D" id="3.80.10.10">
    <property type="entry name" value="Ribonuclease Inhibitor"/>
    <property type="match status" value="1"/>
</dbReference>
<dbReference type="Proteomes" id="UP001148203">
    <property type="component" value="Unassembled WGS sequence"/>
</dbReference>
<evidence type="ECO:0000256" key="13">
    <source>
        <dbReference type="ARBA" id="ARBA00023200"/>
    </source>
</evidence>
<evidence type="ECO:0000256" key="3">
    <source>
        <dbReference type="ARBA" id="ARBA00004613"/>
    </source>
</evidence>